<accession>A0A1X2GR82</accession>
<dbReference type="AlphaFoldDB" id="A0A1X2GR82"/>
<reference evidence="2 3" key="1">
    <citation type="submission" date="2016-07" db="EMBL/GenBank/DDBJ databases">
        <title>Pervasive Adenine N6-methylation of Active Genes in Fungi.</title>
        <authorList>
            <consortium name="DOE Joint Genome Institute"/>
            <person name="Mondo S.J."/>
            <person name="Dannebaum R.O."/>
            <person name="Kuo R.C."/>
            <person name="Labutti K."/>
            <person name="Haridas S."/>
            <person name="Kuo A."/>
            <person name="Salamov A."/>
            <person name="Ahrendt S.R."/>
            <person name="Lipzen A."/>
            <person name="Sullivan W."/>
            <person name="Andreopoulos W.B."/>
            <person name="Clum A."/>
            <person name="Lindquist E."/>
            <person name="Daum C."/>
            <person name="Ramamoorthy G.K."/>
            <person name="Gryganskyi A."/>
            <person name="Culley D."/>
            <person name="Magnuson J.K."/>
            <person name="James T.Y."/>
            <person name="O'Malley M.A."/>
            <person name="Stajich J.E."/>
            <person name="Spatafora J.W."/>
            <person name="Visel A."/>
            <person name="Grigoriev I.V."/>
        </authorList>
    </citation>
    <scope>NUCLEOTIDE SEQUENCE [LARGE SCALE GENOMIC DNA]</scope>
    <source>
        <strain evidence="2 3">NRRL 3301</strain>
    </source>
</reference>
<feature type="region of interest" description="Disordered" evidence="1">
    <location>
        <begin position="1"/>
        <end position="91"/>
    </location>
</feature>
<evidence type="ECO:0000313" key="3">
    <source>
        <dbReference type="Proteomes" id="UP000242146"/>
    </source>
</evidence>
<evidence type="ECO:0000256" key="1">
    <source>
        <dbReference type="SAM" id="MobiDB-lite"/>
    </source>
</evidence>
<protein>
    <submittedName>
        <fullName evidence="2">Uncharacterized protein</fullName>
    </submittedName>
</protein>
<keyword evidence="3" id="KW-1185">Reference proteome</keyword>
<feature type="compositionally biased region" description="Polar residues" evidence="1">
    <location>
        <begin position="1"/>
        <end position="18"/>
    </location>
</feature>
<dbReference type="EMBL" id="MCGT01000005">
    <property type="protein sequence ID" value="ORX59585.1"/>
    <property type="molecule type" value="Genomic_DNA"/>
</dbReference>
<gene>
    <name evidence="2" type="ORF">DM01DRAFT_1333053</name>
</gene>
<evidence type="ECO:0000313" key="2">
    <source>
        <dbReference type="EMBL" id="ORX59585.1"/>
    </source>
</evidence>
<comment type="caution">
    <text evidence="2">The sequence shown here is derived from an EMBL/GenBank/DDBJ whole genome shotgun (WGS) entry which is preliminary data.</text>
</comment>
<sequence length="256" mass="29211">MTLSVDTQASTKRSSIDLSRSPPPSPPPVHQLYTDSYERQPYYHSQRYGYPSSYHPDHHRPATTHQPLLRPKASDMPPVPEDSGKGKRTMGQRLSGYARTLVVYGLKQLLKKNNLALVVNLLHQAWRARFFVTSTVAQARQFLVTYPFRDELEYWRDTVVQLVKVALLMIKKEQRDLLVQMARKKSIKQNLHMLLSVLAILQTQAAVLLTNLYSASRFTAQQSVRAIKHLGAWDSLAFAISSLALTRTLQNPSNWM</sequence>
<name>A0A1X2GR82_9FUNG</name>
<proteinExistence type="predicted"/>
<dbReference type="Proteomes" id="UP000242146">
    <property type="component" value="Unassembled WGS sequence"/>
</dbReference>
<organism evidence="2 3">
    <name type="scientific">Hesseltinella vesiculosa</name>
    <dbReference type="NCBI Taxonomy" id="101127"/>
    <lineage>
        <taxon>Eukaryota</taxon>
        <taxon>Fungi</taxon>
        <taxon>Fungi incertae sedis</taxon>
        <taxon>Mucoromycota</taxon>
        <taxon>Mucoromycotina</taxon>
        <taxon>Mucoromycetes</taxon>
        <taxon>Mucorales</taxon>
        <taxon>Cunninghamellaceae</taxon>
        <taxon>Hesseltinella</taxon>
    </lineage>
</organism>
<dbReference type="OrthoDB" id="2277186at2759"/>